<sequence length="55" mass="6205">MMENVLNDTPINLAKLHRDKGGKDTTYDNIANSFGIAWEGTVRNAKLYMPSYSQN</sequence>
<evidence type="ECO:0000313" key="1">
    <source>
        <dbReference type="EMBL" id="ETO68302.1"/>
    </source>
</evidence>
<dbReference type="Proteomes" id="UP000028582">
    <property type="component" value="Unassembled WGS sequence"/>
</dbReference>
<accession>A0A080ZNU1</accession>
<evidence type="ECO:0000313" key="2">
    <source>
        <dbReference type="Proteomes" id="UP000028582"/>
    </source>
</evidence>
<proteinExistence type="predicted"/>
<protein>
    <submittedName>
        <fullName evidence="1">Uncharacterized protein</fullName>
    </submittedName>
</protein>
<dbReference type="EMBL" id="ANJA01002712">
    <property type="protein sequence ID" value="ETO68302.1"/>
    <property type="molecule type" value="Genomic_DNA"/>
</dbReference>
<name>A0A080ZNU1_PHYNI</name>
<reference evidence="1 2" key="1">
    <citation type="submission" date="2013-11" db="EMBL/GenBank/DDBJ databases">
        <title>The Genome Sequence of Phytophthora parasitica P1976.</title>
        <authorList>
            <consortium name="The Broad Institute Genomics Platform"/>
            <person name="Russ C."/>
            <person name="Tyler B."/>
            <person name="Panabieres F."/>
            <person name="Shan W."/>
            <person name="Tripathy S."/>
            <person name="Grunwald N."/>
            <person name="Machado M."/>
            <person name="Johnson C.S."/>
            <person name="Walker B."/>
            <person name="Young S."/>
            <person name="Zeng Q."/>
            <person name="Gargeya S."/>
            <person name="Fitzgerald M."/>
            <person name="Haas B."/>
            <person name="Abouelleil A."/>
            <person name="Allen A.W."/>
            <person name="Alvarado L."/>
            <person name="Arachchi H.M."/>
            <person name="Berlin A.M."/>
            <person name="Chapman S.B."/>
            <person name="Gainer-Dewar J."/>
            <person name="Goldberg J."/>
            <person name="Griggs A."/>
            <person name="Gujja S."/>
            <person name="Hansen M."/>
            <person name="Howarth C."/>
            <person name="Imamovic A."/>
            <person name="Ireland A."/>
            <person name="Larimer J."/>
            <person name="McCowan C."/>
            <person name="Murphy C."/>
            <person name="Pearson M."/>
            <person name="Poon T.W."/>
            <person name="Priest M."/>
            <person name="Roberts A."/>
            <person name="Saif S."/>
            <person name="Shea T."/>
            <person name="Sisk P."/>
            <person name="Sykes S."/>
            <person name="Wortman J."/>
            <person name="Nusbaum C."/>
            <person name="Birren B."/>
        </authorList>
    </citation>
    <scope>NUCLEOTIDE SEQUENCE [LARGE SCALE GENOMIC DNA]</scope>
    <source>
        <strain evidence="1 2">P1976</strain>
    </source>
</reference>
<comment type="caution">
    <text evidence="1">The sequence shown here is derived from an EMBL/GenBank/DDBJ whole genome shotgun (WGS) entry which is preliminary data.</text>
</comment>
<organism evidence="1 2">
    <name type="scientific">Phytophthora nicotianae P1976</name>
    <dbReference type="NCBI Taxonomy" id="1317066"/>
    <lineage>
        <taxon>Eukaryota</taxon>
        <taxon>Sar</taxon>
        <taxon>Stramenopiles</taxon>
        <taxon>Oomycota</taxon>
        <taxon>Peronosporomycetes</taxon>
        <taxon>Peronosporales</taxon>
        <taxon>Peronosporaceae</taxon>
        <taxon>Phytophthora</taxon>
    </lineage>
</organism>
<dbReference type="AlphaFoldDB" id="A0A080ZNU1"/>
<gene>
    <name evidence="1" type="ORF">F444_14846</name>
</gene>